<dbReference type="AlphaFoldDB" id="A0A0C1UKU2"/>
<evidence type="ECO:0008006" key="3">
    <source>
        <dbReference type="Google" id="ProtNLM"/>
    </source>
</evidence>
<dbReference type="EMBL" id="AYSO01000013">
    <property type="protein sequence ID" value="KIE47885.1"/>
    <property type="molecule type" value="Genomic_DNA"/>
</dbReference>
<reference evidence="1 2" key="1">
    <citation type="journal article" date="2015" name="Infect. Genet. Evol.">
        <title>Genomic sequences of six botulinum neurotoxin-producing strains representing three clostridial species illustrate the mobility and diversity of botulinum neurotoxin genes.</title>
        <authorList>
            <person name="Smith T.J."/>
            <person name="Hill K.K."/>
            <person name="Xie G."/>
            <person name="Foley B.T."/>
            <person name="Williamson C.H."/>
            <person name="Foster J.T."/>
            <person name="Johnson S.L."/>
            <person name="Chertkov O."/>
            <person name="Teshima H."/>
            <person name="Gibbons H.S."/>
            <person name="Johnsky L.A."/>
            <person name="Karavis M.A."/>
            <person name="Smith L.A."/>
        </authorList>
    </citation>
    <scope>NUCLEOTIDE SEQUENCE [LARGE SCALE GENOMIC DNA]</scope>
    <source>
        <strain evidence="1 2">CDC 2741</strain>
    </source>
</reference>
<proteinExistence type="predicted"/>
<keyword evidence="2" id="KW-1185">Reference proteome</keyword>
<evidence type="ECO:0000313" key="2">
    <source>
        <dbReference type="Proteomes" id="UP000031366"/>
    </source>
</evidence>
<protein>
    <recommendedName>
        <fullName evidence="3">Cysteine-rich domain protein</fullName>
    </recommendedName>
</protein>
<dbReference type="STRING" id="29341.RSJ17_17440"/>
<comment type="caution">
    <text evidence="1">The sequence shown here is derived from an EMBL/GenBank/DDBJ whole genome shotgun (WGS) entry which is preliminary data.</text>
</comment>
<gene>
    <name evidence="1" type="ORF">U732_3706</name>
</gene>
<evidence type="ECO:0000313" key="1">
    <source>
        <dbReference type="EMBL" id="KIE47885.1"/>
    </source>
</evidence>
<organism evidence="1 2">
    <name type="scientific">Clostridium argentinense CDC 2741</name>
    <dbReference type="NCBI Taxonomy" id="1418104"/>
    <lineage>
        <taxon>Bacteria</taxon>
        <taxon>Bacillati</taxon>
        <taxon>Bacillota</taxon>
        <taxon>Clostridia</taxon>
        <taxon>Eubacteriales</taxon>
        <taxon>Clostridiaceae</taxon>
        <taxon>Clostridium</taxon>
    </lineage>
</organism>
<name>A0A0C1UKU2_9CLOT</name>
<sequence length="218" mass="25007">MSLIYFPGCKYTAHSPINSDKIQNYLKKRFDMHITGCCSTNMSGVSDEDITVYVCPTCGAFLQEHYSQIKSISVWEILDEDNDFPWPDYHGEVITVQDCWRTYDNPSLQNAVRSILSRMNIIAEEIEASYDKADYCGISLLKPYSPRYERFAPMRFIENARDKFVSRTEEEQRVLMQKHCAQFKTDKVICYCTGCLEGLSIGGANGIHLMDLVMNSVQ</sequence>
<accession>A0A0C1UKU2</accession>
<dbReference type="Proteomes" id="UP000031366">
    <property type="component" value="Unassembled WGS sequence"/>
</dbReference>